<sequence length="260" mass="29300">MSLKSAYVLVLMLVWLTPSVLAGDNKPTLNIVSTNYPPFYSESYSQNGAVAHIVATALQRRGYNVSHKFYPFTRATLLVKTGKADGIVGLWYRKEREQWAEYSQPIVPLNIVLYKRKDSDISYQTLADLQGLRIGIGRGYANPAVFTEAKLTTEESSSDELNMKKLFLKRIDLVLIGRELARYIIRTGPDEYANVFEEVGEPLSVEVFHFGASKNISGHKQLIKEFNLGLDSMREDGSLDKILQDYELTQSIKTPLVVVN</sequence>
<dbReference type="InterPro" id="IPR001638">
    <property type="entry name" value="Solute-binding_3/MltF_N"/>
</dbReference>
<protein>
    <submittedName>
        <fullName evidence="5">Amino acid ABC transporter substrate-binding protein</fullName>
    </submittedName>
</protein>
<keyword evidence="6" id="KW-1185">Reference proteome</keyword>
<feature type="domain" description="Solute-binding protein family 3/N-terminal" evidence="4">
    <location>
        <begin position="28"/>
        <end position="250"/>
    </location>
</feature>
<reference evidence="6" key="1">
    <citation type="submission" date="2019-07" db="EMBL/GenBank/DDBJ databases">
        <title>Shewanella sp. YLB-08 draft genomic sequence.</title>
        <authorList>
            <person name="Yu L."/>
        </authorList>
    </citation>
    <scope>NUCLEOTIDE SEQUENCE [LARGE SCALE GENOMIC DNA]</scope>
    <source>
        <strain evidence="6">JCM 20706</strain>
    </source>
</reference>
<name>A0A553JSM0_SHEHA</name>
<dbReference type="RefSeq" id="WP_143563493.1">
    <property type="nucleotide sequence ID" value="NZ_BMPL01000009.1"/>
</dbReference>
<dbReference type="Gene3D" id="3.40.190.10">
    <property type="entry name" value="Periplasmic binding protein-like II"/>
    <property type="match status" value="2"/>
</dbReference>
<dbReference type="Proteomes" id="UP000318126">
    <property type="component" value="Unassembled WGS sequence"/>
</dbReference>
<dbReference type="PANTHER" id="PTHR35936:SF25">
    <property type="entry name" value="ABC TRANSPORTER SUBSTRATE-BINDING PROTEIN"/>
    <property type="match status" value="1"/>
</dbReference>
<evidence type="ECO:0000313" key="6">
    <source>
        <dbReference type="Proteomes" id="UP000318126"/>
    </source>
</evidence>
<gene>
    <name evidence="5" type="ORF">FN961_05185</name>
</gene>
<feature type="signal peptide" evidence="3">
    <location>
        <begin position="1"/>
        <end position="22"/>
    </location>
</feature>
<accession>A0A553JSM0</accession>
<dbReference type="Pfam" id="PF00497">
    <property type="entry name" value="SBP_bac_3"/>
    <property type="match status" value="1"/>
</dbReference>
<keyword evidence="2 3" id="KW-0732">Signal</keyword>
<evidence type="ECO:0000256" key="1">
    <source>
        <dbReference type="ARBA" id="ARBA00010333"/>
    </source>
</evidence>
<proteinExistence type="inferred from homology"/>
<comment type="similarity">
    <text evidence="1">Belongs to the bacterial solute-binding protein 3 family.</text>
</comment>
<comment type="caution">
    <text evidence="5">The sequence shown here is derived from an EMBL/GenBank/DDBJ whole genome shotgun (WGS) entry which is preliminary data.</text>
</comment>
<dbReference type="OrthoDB" id="8907081at2"/>
<feature type="chain" id="PRO_5021943075" evidence="3">
    <location>
        <begin position="23"/>
        <end position="260"/>
    </location>
</feature>
<evidence type="ECO:0000313" key="5">
    <source>
        <dbReference type="EMBL" id="TRY15455.1"/>
    </source>
</evidence>
<dbReference type="SUPFAM" id="SSF53850">
    <property type="entry name" value="Periplasmic binding protein-like II"/>
    <property type="match status" value="1"/>
</dbReference>
<evidence type="ECO:0000256" key="2">
    <source>
        <dbReference type="ARBA" id="ARBA00022729"/>
    </source>
</evidence>
<dbReference type="PANTHER" id="PTHR35936">
    <property type="entry name" value="MEMBRANE-BOUND LYTIC MUREIN TRANSGLYCOSYLASE F"/>
    <property type="match status" value="1"/>
</dbReference>
<dbReference type="EMBL" id="VKGK01000004">
    <property type="protein sequence ID" value="TRY15455.1"/>
    <property type="molecule type" value="Genomic_DNA"/>
</dbReference>
<dbReference type="SMART" id="SM00062">
    <property type="entry name" value="PBPb"/>
    <property type="match status" value="1"/>
</dbReference>
<evidence type="ECO:0000256" key="3">
    <source>
        <dbReference type="SAM" id="SignalP"/>
    </source>
</evidence>
<dbReference type="AlphaFoldDB" id="A0A553JSM0"/>
<organism evidence="5 6">
    <name type="scientific">Shewanella hanedai</name>
    <name type="common">Alteromonas hanedai</name>
    <dbReference type="NCBI Taxonomy" id="25"/>
    <lineage>
        <taxon>Bacteria</taxon>
        <taxon>Pseudomonadati</taxon>
        <taxon>Pseudomonadota</taxon>
        <taxon>Gammaproteobacteria</taxon>
        <taxon>Alteromonadales</taxon>
        <taxon>Shewanellaceae</taxon>
        <taxon>Shewanella</taxon>
    </lineage>
</organism>
<evidence type="ECO:0000259" key="4">
    <source>
        <dbReference type="SMART" id="SM00062"/>
    </source>
</evidence>